<dbReference type="AlphaFoldDB" id="A0A975DA44"/>
<gene>
    <name evidence="1" type="ORF">J1N51_09800</name>
</gene>
<dbReference type="SMART" id="SM00028">
    <property type="entry name" value="TPR"/>
    <property type="match status" value="4"/>
</dbReference>
<dbReference type="InterPro" id="IPR011990">
    <property type="entry name" value="TPR-like_helical_dom_sf"/>
</dbReference>
<protein>
    <recommendedName>
        <fullName evidence="3">Tetratricopeptide repeat protein</fullName>
    </recommendedName>
</protein>
<dbReference type="Pfam" id="PF13181">
    <property type="entry name" value="TPR_8"/>
    <property type="match status" value="2"/>
</dbReference>
<dbReference type="Proteomes" id="UP000682739">
    <property type="component" value="Chromosome"/>
</dbReference>
<organism evidence="1 2">
    <name type="scientific">Psychrosphaera ytuae</name>
    <dbReference type="NCBI Taxonomy" id="2820710"/>
    <lineage>
        <taxon>Bacteria</taxon>
        <taxon>Pseudomonadati</taxon>
        <taxon>Pseudomonadota</taxon>
        <taxon>Gammaproteobacteria</taxon>
        <taxon>Alteromonadales</taxon>
        <taxon>Pseudoalteromonadaceae</taxon>
        <taxon>Psychrosphaera</taxon>
    </lineage>
</organism>
<evidence type="ECO:0000313" key="1">
    <source>
        <dbReference type="EMBL" id="QTH63038.1"/>
    </source>
</evidence>
<evidence type="ECO:0000313" key="2">
    <source>
        <dbReference type="Proteomes" id="UP000682739"/>
    </source>
</evidence>
<dbReference type="EMBL" id="CP072110">
    <property type="protein sequence ID" value="QTH63038.1"/>
    <property type="molecule type" value="Genomic_DNA"/>
</dbReference>
<sequence>MKTLLTSTCIAATVLFGSSLVTIVPGIDGSTVVAAEKSSEKKRRRTPAMGSRVYSQLARAQELADAGNVAEGLAVLDSVKDKADSLNSYERAMMHNFYGFIYYNAERMTDAMNAFEQVVAQSPIPESLEKSTLFSLSQLAMANGDYQKTLDFLTRWESVNEGDIPVKNYVLKAQATYQAKRYEEAASYIDTAIKLAEKQEAQPLENWYVLQRAVYFELKQPKKVTKVLETMVRKFNKPEYWVQLGGMYGEIGEEEKQLAVLEAAYLQGYITKKTQLRNLAQIYYFNGLPYKAGSVMQKAIDSQQLASSEKNLKFMAQSWLAAKEYDLAVNAFDQLAKVTKGGDAYQQIAEIRLQQGKYQATITAGQKAAEQGDLTNPGNLYLAMGMAYFNLKEFEASIDALNQAKEHKSVQRMAKQWLKFVERERSTYGELAAL</sequence>
<keyword evidence="2" id="KW-1185">Reference proteome</keyword>
<dbReference type="SUPFAM" id="SSF48452">
    <property type="entry name" value="TPR-like"/>
    <property type="match status" value="2"/>
</dbReference>
<dbReference type="Gene3D" id="1.25.40.10">
    <property type="entry name" value="Tetratricopeptide repeat domain"/>
    <property type="match status" value="2"/>
</dbReference>
<dbReference type="RefSeq" id="WP_208830850.1">
    <property type="nucleotide sequence ID" value="NZ_CP072110.1"/>
</dbReference>
<dbReference type="InterPro" id="IPR019734">
    <property type="entry name" value="TPR_rpt"/>
</dbReference>
<reference evidence="1" key="1">
    <citation type="submission" date="2021-03" db="EMBL/GenBank/DDBJ databases">
        <title>Description of Psychrosphaera ytuae sp. nov. isolated from deep sea sediment of South China Sea.</title>
        <authorList>
            <person name="Zhang J."/>
            <person name="Xu X.-D."/>
        </authorList>
    </citation>
    <scope>NUCLEOTIDE SEQUENCE</scope>
    <source>
        <strain evidence="1">MTZ26</strain>
    </source>
</reference>
<evidence type="ECO:0008006" key="3">
    <source>
        <dbReference type="Google" id="ProtNLM"/>
    </source>
</evidence>
<dbReference type="KEGG" id="psym:J1N51_09800"/>
<accession>A0A975DA44</accession>
<proteinExistence type="predicted"/>
<name>A0A975DA44_9GAMM</name>